<dbReference type="EMBL" id="PUHZ01000005">
    <property type="protein sequence ID" value="PQO47410.1"/>
    <property type="molecule type" value="Genomic_DNA"/>
</dbReference>
<accession>A0A2S8GSK6</accession>
<proteinExistence type="predicted"/>
<dbReference type="RefSeq" id="WP_105334300.1">
    <property type="nucleotide sequence ID" value="NZ_PUHZ01000005.1"/>
</dbReference>
<evidence type="ECO:0000313" key="2">
    <source>
        <dbReference type="Proteomes" id="UP000237819"/>
    </source>
</evidence>
<evidence type="ECO:0008006" key="3">
    <source>
        <dbReference type="Google" id="ProtNLM"/>
    </source>
</evidence>
<dbReference type="AlphaFoldDB" id="A0A2S8GSK6"/>
<dbReference type="Proteomes" id="UP000237819">
    <property type="component" value="Unassembled WGS sequence"/>
</dbReference>
<sequence>MKESEIEDLIDIAEKAFWQVIAEQNPQCTTGDLSPITKLRLRQVASESVKEWLHLNAPLPA</sequence>
<reference evidence="1 2" key="1">
    <citation type="submission" date="2018-02" db="EMBL/GenBank/DDBJ databases">
        <title>Comparative genomes isolates from brazilian mangrove.</title>
        <authorList>
            <person name="Araujo J.E."/>
            <person name="Taketani R.G."/>
            <person name="Silva M.C.P."/>
            <person name="Loureco M.V."/>
            <person name="Andreote F.D."/>
        </authorList>
    </citation>
    <scope>NUCLEOTIDE SEQUENCE [LARGE SCALE GENOMIC DNA]</scope>
    <source>
        <strain evidence="1 2">Nap-Phe MGV</strain>
    </source>
</reference>
<protein>
    <recommendedName>
        <fullName evidence="3">DUF2384 domain-containing protein</fullName>
    </recommendedName>
</protein>
<gene>
    <name evidence="1" type="ORF">C5Y93_05030</name>
</gene>
<organism evidence="1 2">
    <name type="scientific">Blastopirellula marina</name>
    <dbReference type="NCBI Taxonomy" id="124"/>
    <lineage>
        <taxon>Bacteria</taxon>
        <taxon>Pseudomonadati</taxon>
        <taxon>Planctomycetota</taxon>
        <taxon>Planctomycetia</taxon>
        <taxon>Pirellulales</taxon>
        <taxon>Pirellulaceae</taxon>
        <taxon>Blastopirellula</taxon>
    </lineage>
</organism>
<comment type="caution">
    <text evidence="1">The sequence shown here is derived from an EMBL/GenBank/DDBJ whole genome shotgun (WGS) entry which is preliminary data.</text>
</comment>
<evidence type="ECO:0000313" key="1">
    <source>
        <dbReference type="EMBL" id="PQO47410.1"/>
    </source>
</evidence>
<name>A0A2S8GSK6_9BACT</name>